<evidence type="ECO:0000313" key="3">
    <source>
        <dbReference type="EMBL" id="QSZ42191.1"/>
    </source>
</evidence>
<sequence length="397" mass="45464">MNEKNKNGNLVSRFFYFLSKTDTHALQFCTAETRSVQSSIGVIVLITGIMAMISMFFALQSVFFENATTQELFIAGALSFFYAFAIVVFDREVVSVVVAPSTSKATTALGKVWEKIKSKGPYIPRLVFSVIIGIIIAFPLELKVQEDQIKSRISKMSEQENAHKIREIRETEKKLDTKRNNAINLLLIDIEADRKTSKGYQQEYIKECGRGECGPKAIKIELKRIALDEKIEMKVKELEAKKVGIEKSIREEMKTELGRLETLAKEIATNKKSNDLLTQFIALEEIKKEHEEAATFGMFLMLFFIMFEVFPVVTKMFLPYSEYNAYLDARRKLNINKIVGISNKANDIIQKEIEMAEGNNSIEDLERLRIELSRTEITDIFEDILEDSHNKIYEKKA</sequence>
<dbReference type="EMBL" id="CP046072">
    <property type="protein sequence ID" value="QSZ42191.1"/>
    <property type="molecule type" value="Genomic_DNA"/>
</dbReference>
<feature type="transmembrane region" description="Helical" evidence="2">
    <location>
        <begin position="40"/>
        <end position="59"/>
    </location>
</feature>
<evidence type="ECO:0000313" key="4">
    <source>
        <dbReference type="Proteomes" id="UP000671852"/>
    </source>
</evidence>
<reference evidence="3" key="1">
    <citation type="submission" date="2019-11" db="EMBL/GenBank/DDBJ databases">
        <authorList>
            <person name="Kojima H."/>
        </authorList>
    </citation>
    <scope>NUCLEOTIDE SEQUENCE</scope>
    <source>
        <strain evidence="3">H1576</strain>
    </source>
</reference>
<dbReference type="AlphaFoldDB" id="A0A975B0W4"/>
<dbReference type="Pfam" id="PF14362">
    <property type="entry name" value="DUF4407"/>
    <property type="match status" value="1"/>
</dbReference>
<keyword evidence="1" id="KW-0175">Coiled coil</keyword>
<keyword evidence="2" id="KW-0812">Transmembrane</keyword>
<proteinExistence type="predicted"/>
<accession>A0A975B0W4</accession>
<gene>
    <name evidence="3" type="ORF">GJV85_08725</name>
</gene>
<dbReference type="Proteomes" id="UP000671852">
    <property type="component" value="Chromosome"/>
</dbReference>
<name>A0A975B0W4_9BACT</name>
<protein>
    <submittedName>
        <fullName evidence="3">DUF4407 domain-containing protein</fullName>
    </submittedName>
</protein>
<feature type="coiled-coil region" evidence="1">
    <location>
        <begin position="235"/>
        <end position="270"/>
    </location>
</feature>
<dbReference type="InterPro" id="IPR025519">
    <property type="entry name" value="DUF4407"/>
</dbReference>
<organism evidence="3 4">
    <name type="scientific">Sulfurimonas aquatica</name>
    <dbReference type="NCBI Taxonomy" id="2672570"/>
    <lineage>
        <taxon>Bacteria</taxon>
        <taxon>Pseudomonadati</taxon>
        <taxon>Campylobacterota</taxon>
        <taxon>Epsilonproteobacteria</taxon>
        <taxon>Campylobacterales</taxon>
        <taxon>Sulfurimonadaceae</taxon>
        <taxon>Sulfurimonas</taxon>
    </lineage>
</organism>
<keyword evidence="2" id="KW-0472">Membrane</keyword>
<keyword evidence="4" id="KW-1185">Reference proteome</keyword>
<dbReference type="KEGG" id="saqt:GJV85_08725"/>
<evidence type="ECO:0000256" key="1">
    <source>
        <dbReference type="SAM" id="Coils"/>
    </source>
</evidence>
<evidence type="ECO:0000256" key="2">
    <source>
        <dbReference type="SAM" id="Phobius"/>
    </source>
</evidence>
<keyword evidence="2" id="KW-1133">Transmembrane helix</keyword>
<dbReference type="RefSeq" id="WP_207561008.1">
    <property type="nucleotide sequence ID" value="NZ_CP046072.1"/>
</dbReference>
<feature type="transmembrane region" description="Helical" evidence="2">
    <location>
        <begin position="293"/>
        <end position="313"/>
    </location>
</feature>
<reference evidence="3" key="2">
    <citation type="submission" date="2021-04" db="EMBL/GenBank/DDBJ databases">
        <title>Isolation and characterization of a novel species of the genus Sulfurimonas.</title>
        <authorList>
            <person name="Fukui M."/>
        </authorList>
    </citation>
    <scope>NUCLEOTIDE SEQUENCE</scope>
    <source>
        <strain evidence="3">H1576</strain>
    </source>
</reference>
<feature type="transmembrane region" description="Helical" evidence="2">
    <location>
        <begin position="71"/>
        <end position="89"/>
    </location>
</feature>